<sequence>MEKEYIRRVEGLGKLSKGEKQDFIRQILSSPSSKIFSIWQQAEEKHKNRGGNKEENDDKDLQIEIQKTILEIEEELNKEPKIIRKELKSRKKEILDDIQDTRQRKSQLDGLVKESIQQVKEELAKEPPIGLEDLDNPN</sequence>
<protein>
    <submittedName>
        <fullName evidence="1">6932_t:CDS:1</fullName>
    </submittedName>
</protein>
<gene>
    <name evidence="1" type="ORF">ALEPTO_LOCUS3</name>
</gene>
<keyword evidence="2" id="KW-1185">Reference proteome</keyword>
<comment type="caution">
    <text evidence="1">The sequence shown here is derived from an EMBL/GenBank/DDBJ whole genome shotgun (WGS) entry which is preliminary data.</text>
</comment>
<organism evidence="1 2">
    <name type="scientific">Ambispora leptoticha</name>
    <dbReference type="NCBI Taxonomy" id="144679"/>
    <lineage>
        <taxon>Eukaryota</taxon>
        <taxon>Fungi</taxon>
        <taxon>Fungi incertae sedis</taxon>
        <taxon>Mucoromycota</taxon>
        <taxon>Glomeromycotina</taxon>
        <taxon>Glomeromycetes</taxon>
        <taxon>Archaeosporales</taxon>
        <taxon>Ambisporaceae</taxon>
        <taxon>Ambispora</taxon>
    </lineage>
</organism>
<dbReference type="Proteomes" id="UP000789508">
    <property type="component" value="Unassembled WGS sequence"/>
</dbReference>
<name>A0A9N8YP44_9GLOM</name>
<dbReference type="EMBL" id="CAJVPS010000001">
    <property type="protein sequence ID" value="CAG8437271.1"/>
    <property type="molecule type" value="Genomic_DNA"/>
</dbReference>
<reference evidence="1" key="1">
    <citation type="submission" date="2021-06" db="EMBL/GenBank/DDBJ databases">
        <authorList>
            <person name="Kallberg Y."/>
            <person name="Tangrot J."/>
            <person name="Rosling A."/>
        </authorList>
    </citation>
    <scope>NUCLEOTIDE SEQUENCE</scope>
    <source>
        <strain evidence="1">FL130A</strain>
    </source>
</reference>
<proteinExistence type="predicted"/>
<dbReference type="AlphaFoldDB" id="A0A9N8YP44"/>
<accession>A0A9N8YP44</accession>
<evidence type="ECO:0000313" key="1">
    <source>
        <dbReference type="EMBL" id="CAG8437271.1"/>
    </source>
</evidence>
<evidence type="ECO:0000313" key="2">
    <source>
        <dbReference type="Proteomes" id="UP000789508"/>
    </source>
</evidence>